<reference evidence="7" key="1">
    <citation type="submission" date="2024-05" db="EMBL/GenBank/DDBJ databases">
        <title>Planctomycetes of the genus Singulisphaera possess chitinolytic capabilities.</title>
        <authorList>
            <person name="Ivanova A."/>
        </authorList>
    </citation>
    <scope>NUCLEOTIDE SEQUENCE</scope>
    <source>
        <strain evidence="7">Ch08T</strain>
    </source>
</reference>
<protein>
    <submittedName>
        <fullName evidence="7">Sigma-70 family RNA polymerase sigma factor</fullName>
    </submittedName>
</protein>
<evidence type="ECO:0000256" key="3">
    <source>
        <dbReference type="ARBA" id="ARBA00023082"/>
    </source>
</evidence>
<dbReference type="AlphaFoldDB" id="A0AAU7CGA8"/>
<dbReference type="Pfam" id="PF08281">
    <property type="entry name" value="Sigma70_r4_2"/>
    <property type="match status" value="1"/>
</dbReference>
<dbReference type="InterPro" id="IPR007627">
    <property type="entry name" value="RNA_pol_sigma70_r2"/>
</dbReference>
<keyword evidence="2" id="KW-0805">Transcription regulation</keyword>
<evidence type="ECO:0000256" key="2">
    <source>
        <dbReference type="ARBA" id="ARBA00023015"/>
    </source>
</evidence>
<dbReference type="Gene3D" id="1.10.10.10">
    <property type="entry name" value="Winged helix-like DNA-binding domain superfamily/Winged helix DNA-binding domain"/>
    <property type="match status" value="1"/>
</dbReference>
<dbReference type="InterPro" id="IPR014326">
    <property type="entry name" value="RNA_pol_sigma-70_Plancto"/>
</dbReference>
<dbReference type="NCBIfam" id="TIGR02937">
    <property type="entry name" value="sigma70-ECF"/>
    <property type="match status" value="1"/>
</dbReference>
<evidence type="ECO:0000259" key="6">
    <source>
        <dbReference type="Pfam" id="PF08281"/>
    </source>
</evidence>
<dbReference type="PANTHER" id="PTHR43133:SF63">
    <property type="entry name" value="RNA POLYMERASE SIGMA FACTOR FECI-RELATED"/>
    <property type="match status" value="1"/>
</dbReference>
<evidence type="ECO:0000256" key="1">
    <source>
        <dbReference type="ARBA" id="ARBA00010641"/>
    </source>
</evidence>
<dbReference type="GO" id="GO:0016987">
    <property type="term" value="F:sigma factor activity"/>
    <property type="evidence" value="ECO:0007669"/>
    <property type="project" value="UniProtKB-KW"/>
</dbReference>
<organism evidence="7">
    <name type="scientific">Singulisphaera sp. Ch08</name>
    <dbReference type="NCBI Taxonomy" id="3120278"/>
    <lineage>
        <taxon>Bacteria</taxon>
        <taxon>Pseudomonadati</taxon>
        <taxon>Planctomycetota</taxon>
        <taxon>Planctomycetia</taxon>
        <taxon>Isosphaerales</taxon>
        <taxon>Isosphaeraceae</taxon>
        <taxon>Singulisphaera</taxon>
    </lineage>
</organism>
<feature type="domain" description="RNA polymerase sigma factor 70 region 4 type 2" evidence="6">
    <location>
        <begin position="146"/>
        <end position="198"/>
    </location>
</feature>
<comment type="similarity">
    <text evidence="1">Belongs to the sigma-70 factor family. ECF subfamily.</text>
</comment>
<evidence type="ECO:0000259" key="5">
    <source>
        <dbReference type="Pfam" id="PF04542"/>
    </source>
</evidence>
<dbReference type="Gene3D" id="1.10.1740.10">
    <property type="match status" value="1"/>
</dbReference>
<dbReference type="PANTHER" id="PTHR43133">
    <property type="entry name" value="RNA POLYMERASE ECF-TYPE SIGMA FACTO"/>
    <property type="match status" value="1"/>
</dbReference>
<dbReference type="InterPro" id="IPR014284">
    <property type="entry name" value="RNA_pol_sigma-70_dom"/>
</dbReference>
<evidence type="ECO:0000313" key="7">
    <source>
        <dbReference type="EMBL" id="XBH03691.1"/>
    </source>
</evidence>
<dbReference type="Pfam" id="PF04542">
    <property type="entry name" value="Sigma70_r2"/>
    <property type="match status" value="1"/>
</dbReference>
<dbReference type="InterPro" id="IPR039425">
    <property type="entry name" value="RNA_pol_sigma-70-like"/>
</dbReference>
<keyword evidence="3" id="KW-0731">Sigma factor</keyword>
<gene>
    <name evidence="7" type="ORF">V5E97_36105</name>
</gene>
<feature type="domain" description="RNA polymerase sigma-70 region 2" evidence="5">
    <location>
        <begin position="27"/>
        <end position="98"/>
    </location>
</feature>
<evidence type="ECO:0000256" key="4">
    <source>
        <dbReference type="ARBA" id="ARBA00023163"/>
    </source>
</evidence>
<dbReference type="SUPFAM" id="SSF88659">
    <property type="entry name" value="Sigma3 and sigma4 domains of RNA polymerase sigma factors"/>
    <property type="match status" value="1"/>
</dbReference>
<dbReference type="RefSeq" id="WP_406696430.1">
    <property type="nucleotide sequence ID" value="NZ_CP155447.1"/>
</dbReference>
<dbReference type="InterPro" id="IPR013324">
    <property type="entry name" value="RNA_pol_sigma_r3/r4-like"/>
</dbReference>
<dbReference type="GO" id="GO:0003677">
    <property type="term" value="F:DNA binding"/>
    <property type="evidence" value="ECO:0007669"/>
    <property type="project" value="InterPro"/>
</dbReference>
<accession>A0AAU7CGA8</accession>
<dbReference type="InterPro" id="IPR013325">
    <property type="entry name" value="RNA_pol_sigma_r2"/>
</dbReference>
<proteinExistence type="inferred from homology"/>
<dbReference type="NCBIfam" id="TIGR02984">
    <property type="entry name" value="Sig-70_plancto1"/>
    <property type="match status" value="1"/>
</dbReference>
<name>A0AAU7CGA8_9BACT</name>
<dbReference type="SUPFAM" id="SSF88946">
    <property type="entry name" value="Sigma2 domain of RNA polymerase sigma factors"/>
    <property type="match status" value="1"/>
</dbReference>
<dbReference type="EMBL" id="CP155447">
    <property type="protein sequence ID" value="XBH03691.1"/>
    <property type="molecule type" value="Genomic_DNA"/>
</dbReference>
<dbReference type="GO" id="GO:0006352">
    <property type="term" value="P:DNA-templated transcription initiation"/>
    <property type="evidence" value="ECO:0007669"/>
    <property type="project" value="InterPro"/>
</dbReference>
<dbReference type="InterPro" id="IPR013249">
    <property type="entry name" value="RNA_pol_sigma70_r4_t2"/>
</dbReference>
<dbReference type="InterPro" id="IPR036388">
    <property type="entry name" value="WH-like_DNA-bd_sf"/>
</dbReference>
<sequence>MWPDANETQILLNRVEQEGASATERLWERHREPLRRMILHRLDRALERRVDASDVVQEVLLKANQRLSEYLRNPAMPFHLWLRHIARDHMIDEHRRHRVAARRSLDREQSLAAPAFVDRSSMDLAAQLRDPNLTPAAAVLRLELERRFRDALTQLDEPDREIVLMRHFEQLSNGDAARHLGVSEAAAGMRHLRALRRLRTILGESPSLKGNA</sequence>
<keyword evidence="4" id="KW-0804">Transcription</keyword>